<name>A0A542BRE7_SERFO</name>
<gene>
    <name evidence="1" type="ORF">FHU10_4051</name>
</gene>
<sequence length="221" mass="25328">MTKRTDIQSGRLVYTEHLGWIDKGHAKGDDARKLWAQLLNEDSNPLIKDYFLVNYSQAMGTKHIRTGVHSQWKVKRGLSIETKRSIALSMMFCVSLQFEGLQSNSFYSSFTDSGFSCEDLISNLLGFYSVILPRNYLSLIRPKSKEYAFKIWDYYGPVGKYKNNELKALIFPDPEKFPNNAYPYKRGLPSYLSSIKPFSSYENDIVINTINSNLFLGVGLK</sequence>
<reference evidence="1" key="2">
    <citation type="submission" date="2019-08" db="EMBL/GenBank/DDBJ databases">
        <title>Investigation of anaerobic lignin degradation for improved lignocellulosic biofuels.</title>
        <authorList>
            <person name="Deangelis K.PhD."/>
        </authorList>
    </citation>
    <scope>NUCLEOTIDE SEQUENCE [LARGE SCALE GENOMIC DNA]</scope>
    <source>
        <strain evidence="1">128R</strain>
    </source>
</reference>
<protein>
    <recommendedName>
        <fullName evidence="2">DUF4056 domain-containing protein</fullName>
    </recommendedName>
</protein>
<evidence type="ECO:0008006" key="2">
    <source>
        <dbReference type="Google" id="ProtNLM"/>
    </source>
</evidence>
<reference evidence="1" key="1">
    <citation type="submission" date="2019-06" db="EMBL/GenBank/DDBJ databases">
        <authorList>
            <person name="Deangelis K."/>
            <person name="Huntemann M."/>
            <person name="Clum A."/>
            <person name="Pillay M."/>
            <person name="Palaniappan K."/>
            <person name="Varghese N."/>
            <person name="Mikhailova N."/>
            <person name="Stamatis D."/>
            <person name="Reddy T."/>
            <person name="Daum C."/>
            <person name="Shapiro N."/>
            <person name="Ivanova N."/>
            <person name="Kyrpides N."/>
            <person name="Woyke T."/>
        </authorList>
    </citation>
    <scope>NUCLEOTIDE SEQUENCE [LARGE SCALE GENOMIC DNA]</scope>
    <source>
        <strain evidence="1">128R</strain>
    </source>
</reference>
<organism evidence="1">
    <name type="scientific">Serratia fonticola</name>
    <dbReference type="NCBI Taxonomy" id="47917"/>
    <lineage>
        <taxon>Bacteria</taxon>
        <taxon>Pseudomonadati</taxon>
        <taxon>Pseudomonadota</taxon>
        <taxon>Gammaproteobacteria</taxon>
        <taxon>Enterobacterales</taxon>
        <taxon>Yersiniaceae</taxon>
        <taxon>Serratia</taxon>
    </lineage>
</organism>
<proteinExistence type="predicted"/>
<comment type="caution">
    <text evidence="1">The sequence shown here is derived from an EMBL/GenBank/DDBJ whole genome shotgun (WGS) entry which is preliminary data.</text>
</comment>
<dbReference type="EMBL" id="VISQ01000001">
    <property type="protein sequence ID" value="TVZ71424.1"/>
    <property type="molecule type" value="Genomic_DNA"/>
</dbReference>
<evidence type="ECO:0000313" key="1">
    <source>
        <dbReference type="EMBL" id="TVZ71424.1"/>
    </source>
</evidence>
<dbReference type="OrthoDB" id="6629090at2"/>
<accession>A0A542BRE7</accession>
<dbReference type="AlphaFoldDB" id="A0A542BRE7"/>